<reference evidence="1 2" key="1">
    <citation type="submission" date="2020-08" db="EMBL/GenBank/DDBJ databases">
        <authorList>
            <person name="Newling K."/>
            <person name="Davey J."/>
            <person name="Forrester S."/>
        </authorList>
    </citation>
    <scope>NUCLEOTIDE SEQUENCE [LARGE SCALE GENOMIC DNA]</scope>
    <source>
        <strain evidence="2">Crithidia deanei Carvalho (ATCC PRA-265)</strain>
    </source>
</reference>
<name>A0A7G2C1K4_9TRYP</name>
<dbReference type="AlphaFoldDB" id="A0A7G2C1K4"/>
<dbReference type="VEuPathDB" id="TriTrypDB:ADEAN_000062000"/>
<dbReference type="Proteomes" id="UP000515908">
    <property type="component" value="Chromosome 01"/>
</dbReference>
<protein>
    <submittedName>
        <fullName evidence="1">Uncharacterized protein</fullName>
    </submittedName>
</protein>
<proteinExistence type="predicted"/>
<accession>A0A7G2C1K4</accession>
<evidence type="ECO:0000313" key="1">
    <source>
        <dbReference type="EMBL" id="CAD2213184.1"/>
    </source>
</evidence>
<gene>
    <name evidence="1" type="ORF">ADEAN_000062000</name>
</gene>
<organism evidence="1 2">
    <name type="scientific">Angomonas deanei</name>
    <dbReference type="NCBI Taxonomy" id="59799"/>
    <lineage>
        <taxon>Eukaryota</taxon>
        <taxon>Discoba</taxon>
        <taxon>Euglenozoa</taxon>
        <taxon>Kinetoplastea</taxon>
        <taxon>Metakinetoplastina</taxon>
        <taxon>Trypanosomatida</taxon>
        <taxon>Trypanosomatidae</taxon>
        <taxon>Strigomonadinae</taxon>
        <taxon>Angomonas</taxon>
    </lineage>
</organism>
<dbReference type="EMBL" id="LR877145">
    <property type="protein sequence ID" value="CAD2213184.1"/>
    <property type="molecule type" value="Genomic_DNA"/>
</dbReference>
<keyword evidence="2" id="KW-1185">Reference proteome</keyword>
<evidence type="ECO:0000313" key="2">
    <source>
        <dbReference type="Proteomes" id="UP000515908"/>
    </source>
</evidence>
<sequence length="135" mass="15878">MAKHLWYSAVSSHSAAEETKVKRLEEKPQLAYSGMLEGDSTFLTVKMDPTQQWAAFYCDEGVGRLYIVEMAMGVIFRIKRGCREAQFQWWVKDDDDRRQLLLVLYSHFATLWRFTRCERTVGSPRVGCQRIRRSY</sequence>